<dbReference type="AlphaFoldDB" id="A0A7S2HV73"/>
<proteinExistence type="predicted"/>
<evidence type="ECO:0000256" key="1">
    <source>
        <dbReference type="SAM" id="Coils"/>
    </source>
</evidence>
<sequence length="122" mass="13999">MNEQMSKFAFSIRDQKEELKEEIEDVSERIVEEHLTLESGEKEADADKLQEAIEEDVVKLKELKEEQASLENTANFCPGCQFSWEGLITSCGKRRDYLINHHGSPKEDAEKAVIHWDSNCAN</sequence>
<protein>
    <submittedName>
        <fullName evidence="2">Uncharacterized protein</fullName>
    </submittedName>
</protein>
<gene>
    <name evidence="2" type="ORF">HTAM1171_LOCUS7772</name>
</gene>
<reference evidence="2" key="1">
    <citation type="submission" date="2021-01" db="EMBL/GenBank/DDBJ databases">
        <authorList>
            <person name="Corre E."/>
            <person name="Pelletier E."/>
            <person name="Niang G."/>
            <person name="Scheremetjew M."/>
            <person name="Finn R."/>
            <person name="Kale V."/>
            <person name="Holt S."/>
            <person name="Cochrane G."/>
            <person name="Meng A."/>
            <person name="Brown T."/>
            <person name="Cohen L."/>
        </authorList>
    </citation>
    <scope>NUCLEOTIDE SEQUENCE</scope>
    <source>
        <strain evidence="2">CCMP826</strain>
    </source>
</reference>
<name>A0A7S2HV73_9STRA</name>
<organism evidence="2">
    <name type="scientific">Helicotheca tamesis</name>
    <dbReference type="NCBI Taxonomy" id="374047"/>
    <lineage>
        <taxon>Eukaryota</taxon>
        <taxon>Sar</taxon>
        <taxon>Stramenopiles</taxon>
        <taxon>Ochrophyta</taxon>
        <taxon>Bacillariophyta</taxon>
        <taxon>Mediophyceae</taxon>
        <taxon>Lithodesmiophycidae</taxon>
        <taxon>Lithodesmiales</taxon>
        <taxon>Lithodesmiaceae</taxon>
        <taxon>Helicotheca</taxon>
    </lineage>
</organism>
<keyword evidence="1" id="KW-0175">Coiled coil</keyword>
<feature type="coiled-coil region" evidence="1">
    <location>
        <begin position="9"/>
        <end position="73"/>
    </location>
</feature>
<accession>A0A7S2HV73</accession>
<evidence type="ECO:0000313" key="2">
    <source>
        <dbReference type="EMBL" id="CAD9501313.1"/>
    </source>
</evidence>
<dbReference type="EMBL" id="HBGV01012728">
    <property type="protein sequence ID" value="CAD9501313.1"/>
    <property type="molecule type" value="Transcribed_RNA"/>
</dbReference>